<organism evidence="2 3">
    <name type="scientific">[Ruminococcus] lactaris CC59_002D</name>
    <dbReference type="NCBI Taxonomy" id="1073376"/>
    <lineage>
        <taxon>Bacteria</taxon>
        <taxon>Bacillati</taxon>
        <taxon>Bacillota</taxon>
        <taxon>Clostridia</taxon>
        <taxon>Lachnospirales</taxon>
        <taxon>Lachnospiraceae</taxon>
        <taxon>Mediterraneibacter</taxon>
    </lineage>
</organism>
<comment type="caution">
    <text evidence="2">The sequence shown here is derived from an EMBL/GenBank/DDBJ whole genome shotgun (WGS) entry which is preliminary data.</text>
</comment>
<feature type="domain" description="Presequence protease mitochondrial-type C-terminal" evidence="1">
    <location>
        <begin position="19"/>
        <end position="132"/>
    </location>
</feature>
<name>V8C7E5_9FIRM</name>
<dbReference type="GO" id="GO:0016485">
    <property type="term" value="P:protein processing"/>
    <property type="evidence" value="ECO:0007669"/>
    <property type="project" value="TreeGrafter"/>
</dbReference>
<evidence type="ECO:0000313" key="3">
    <source>
        <dbReference type="Proteomes" id="UP000018683"/>
    </source>
</evidence>
<dbReference type="PATRIC" id="fig|1073376.3.peg.1272"/>
<dbReference type="OrthoDB" id="9762027at2"/>
<protein>
    <recommendedName>
        <fullName evidence="1">Presequence protease mitochondrial-type C-terminal domain-containing protein</fullName>
    </recommendedName>
</protein>
<dbReference type="EMBL" id="AZJE01000014">
    <property type="protein sequence ID" value="ETD22967.1"/>
    <property type="molecule type" value="Genomic_DNA"/>
</dbReference>
<dbReference type="GO" id="GO:0004222">
    <property type="term" value="F:metalloendopeptidase activity"/>
    <property type="evidence" value="ECO:0007669"/>
    <property type="project" value="TreeGrafter"/>
</dbReference>
<proteinExistence type="predicted"/>
<dbReference type="GO" id="GO:0046872">
    <property type="term" value="F:metal ion binding"/>
    <property type="evidence" value="ECO:0007669"/>
    <property type="project" value="InterPro"/>
</dbReference>
<evidence type="ECO:0000259" key="1">
    <source>
        <dbReference type="Pfam" id="PF22516"/>
    </source>
</evidence>
<evidence type="ECO:0000313" key="2">
    <source>
        <dbReference type="EMBL" id="ETD22967.1"/>
    </source>
</evidence>
<dbReference type="Gene3D" id="3.30.830.10">
    <property type="entry name" value="Metalloenzyme, LuxS/M16 peptidase-like"/>
    <property type="match status" value="1"/>
</dbReference>
<dbReference type="Pfam" id="PF22516">
    <property type="entry name" value="PreP_C"/>
    <property type="match status" value="1"/>
</dbReference>
<gene>
    <name evidence="2" type="ORF">HMPREF1202_01230</name>
</gene>
<dbReference type="HOGENOM" id="CLU_1694219_0_0_9"/>
<reference evidence="2 3" key="1">
    <citation type="submission" date="2013-10" db="EMBL/GenBank/DDBJ databases">
        <title>The Genome Sequence of Ruminococcus lactaris CC59_002D.</title>
        <authorList>
            <consortium name="The Broad Institute Genomics Platform"/>
            <person name="Earl A."/>
            <person name="Allen-Vercoe E."/>
            <person name="Daigneault M."/>
            <person name="Young S.K."/>
            <person name="Zeng Q."/>
            <person name="Gargeya S."/>
            <person name="Fitzgerald M."/>
            <person name="Abouelleil A."/>
            <person name="Alvarado L."/>
            <person name="Chapman S.B."/>
            <person name="Gainer-Dewar J."/>
            <person name="Goldberg J."/>
            <person name="Griggs A."/>
            <person name="Gujja S."/>
            <person name="Hansen M."/>
            <person name="Howarth C."/>
            <person name="Imamovic A."/>
            <person name="Ireland A."/>
            <person name="Larimer J."/>
            <person name="McCowan C."/>
            <person name="Murphy C."/>
            <person name="Pearson M."/>
            <person name="Poon T.W."/>
            <person name="Priest M."/>
            <person name="Roberts A."/>
            <person name="Saif S."/>
            <person name="Shea T."/>
            <person name="Sykes S."/>
            <person name="Wortman J."/>
            <person name="Nusbaum C."/>
            <person name="Birren B."/>
        </authorList>
    </citation>
    <scope>NUCLEOTIDE SEQUENCE [LARGE SCALE GENOMIC DNA]</scope>
    <source>
        <strain evidence="2 3">CC59_002D</strain>
    </source>
</reference>
<dbReference type="RefSeq" id="WP_023921683.1">
    <property type="nucleotide sequence ID" value="NZ_CAXSLU010000029.1"/>
</dbReference>
<sequence length="155" mass="17335">MSRQRRNFSAKFKSDLVMTFGYLWNAVRVQGGAYGTGMGARLNGNLFSYSYRDPNLENTRAAYCGMADFLEEFVQQGMPLDDMIIGTLNTIDPLLDPAGICDQECIRYLKGITPEDIARIRREILDTTNQELGGLVGVIREYIETGKFCAVGDVK</sequence>
<dbReference type="InterPro" id="IPR055130">
    <property type="entry name" value="PreP_C"/>
</dbReference>
<dbReference type="PANTHER" id="PTHR43016:SF13">
    <property type="entry name" value="PRESEQUENCE PROTEASE, MITOCHONDRIAL"/>
    <property type="match status" value="1"/>
</dbReference>
<dbReference type="PANTHER" id="PTHR43016">
    <property type="entry name" value="PRESEQUENCE PROTEASE"/>
    <property type="match status" value="1"/>
</dbReference>
<dbReference type="Proteomes" id="UP000018683">
    <property type="component" value="Unassembled WGS sequence"/>
</dbReference>
<dbReference type="AlphaFoldDB" id="V8C7E5"/>
<dbReference type="SUPFAM" id="SSF63411">
    <property type="entry name" value="LuxS/MPP-like metallohydrolase"/>
    <property type="match status" value="1"/>
</dbReference>
<accession>V8C7E5</accession>
<dbReference type="STRING" id="1073376.HMPREF1202_01230"/>
<dbReference type="InterPro" id="IPR011249">
    <property type="entry name" value="Metalloenz_LuxS/M16"/>
</dbReference>